<gene>
    <name evidence="3" type="ORF">SAMN04488074_10448</name>
</gene>
<reference evidence="4" key="1">
    <citation type="submission" date="2016-10" db="EMBL/GenBank/DDBJ databases">
        <authorList>
            <person name="Varghese N."/>
            <person name="Submissions S."/>
        </authorList>
    </citation>
    <scope>NUCLEOTIDE SEQUENCE [LARGE SCALE GENOMIC DNA]</scope>
    <source>
        <strain evidence="4">DSM 44796</strain>
    </source>
</reference>
<dbReference type="AlphaFoldDB" id="A0A1G8YI66"/>
<evidence type="ECO:0000313" key="3">
    <source>
        <dbReference type="EMBL" id="SDK02124.1"/>
    </source>
</evidence>
<dbReference type="Proteomes" id="UP000199682">
    <property type="component" value="Unassembled WGS sequence"/>
</dbReference>
<evidence type="ECO:0000256" key="1">
    <source>
        <dbReference type="ARBA" id="ARBA00007689"/>
    </source>
</evidence>
<organism evidence="3 4">
    <name type="scientific">Lentzea albidocapillata subsp. violacea</name>
    <dbReference type="NCBI Taxonomy" id="128104"/>
    <lineage>
        <taxon>Bacteria</taxon>
        <taxon>Bacillati</taxon>
        <taxon>Actinomycetota</taxon>
        <taxon>Actinomycetes</taxon>
        <taxon>Pseudonocardiales</taxon>
        <taxon>Pseudonocardiaceae</taxon>
        <taxon>Lentzea</taxon>
    </lineage>
</organism>
<name>A0A1G8YI66_9PSEU</name>
<dbReference type="EMBL" id="FNET01000004">
    <property type="protein sequence ID" value="SDK02124.1"/>
    <property type="molecule type" value="Genomic_DNA"/>
</dbReference>
<feature type="domain" description="YCII-related" evidence="2">
    <location>
        <begin position="25"/>
        <end position="112"/>
    </location>
</feature>
<dbReference type="PANTHER" id="PTHR35174:SF3">
    <property type="entry name" value="BLL7171 PROTEIN"/>
    <property type="match status" value="1"/>
</dbReference>
<dbReference type="SUPFAM" id="SSF54909">
    <property type="entry name" value="Dimeric alpha+beta barrel"/>
    <property type="match status" value="1"/>
</dbReference>
<accession>A0A1G8YI66</accession>
<evidence type="ECO:0000259" key="2">
    <source>
        <dbReference type="Pfam" id="PF03795"/>
    </source>
</evidence>
<evidence type="ECO:0000313" key="4">
    <source>
        <dbReference type="Proteomes" id="UP000199682"/>
    </source>
</evidence>
<sequence length="115" mass="13038">MKYMIMMFGGIGTTLENRTPDWITGMQDHMMKLDQELRDSGELVASSKLIDPSQAKTVRFQNGVPVPTDGPFAEIKESLAGYWIIDATEERALEVAARVVEYTEFPMEVRQVMHL</sequence>
<dbReference type="InterPro" id="IPR011008">
    <property type="entry name" value="Dimeric_a/b-barrel"/>
</dbReference>
<dbReference type="InterPro" id="IPR005545">
    <property type="entry name" value="YCII"/>
</dbReference>
<dbReference type="Pfam" id="PF03795">
    <property type="entry name" value="YCII"/>
    <property type="match status" value="1"/>
</dbReference>
<protein>
    <submittedName>
        <fullName evidence="3">Uncharacterized conserved protein</fullName>
    </submittedName>
</protein>
<dbReference type="RefSeq" id="WP_090005687.1">
    <property type="nucleotide sequence ID" value="NZ_FNET01000004.1"/>
</dbReference>
<dbReference type="PANTHER" id="PTHR35174">
    <property type="entry name" value="BLL7171 PROTEIN-RELATED"/>
    <property type="match status" value="1"/>
</dbReference>
<comment type="similarity">
    <text evidence="1">Belongs to the YciI family.</text>
</comment>
<proteinExistence type="inferred from homology"/>
<dbReference type="Gene3D" id="3.30.70.1060">
    <property type="entry name" value="Dimeric alpha+beta barrel"/>
    <property type="match status" value="1"/>
</dbReference>